<dbReference type="InterPro" id="IPR012766">
    <property type="entry name" value="Trehalose_OtsA"/>
</dbReference>
<dbReference type="GO" id="GO:0003825">
    <property type="term" value="F:alpha,alpha-trehalose-phosphate synthase (UDP-forming) activity"/>
    <property type="evidence" value="ECO:0007669"/>
    <property type="project" value="UniProtKB-UniRule"/>
</dbReference>
<evidence type="ECO:0000256" key="11">
    <source>
        <dbReference type="NCBIfam" id="TIGR02400"/>
    </source>
</evidence>
<dbReference type="AlphaFoldDB" id="A0A0S3QTI8"/>
<reference evidence="13" key="1">
    <citation type="journal article" date="2018" name="Science">
        <title>A primordial and reversible TCA cycle in a facultatively chemolithoautotrophic thermophile.</title>
        <authorList>
            <person name="Nunoura T."/>
            <person name="Chikaraishi Y."/>
            <person name="Izaki R."/>
            <person name="Suwa T."/>
            <person name="Sato T."/>
            <person name="Harada T."/>
            <person name="Mori K."/>
            <person name="Kato Y."/>
            <person name="Miyazaki M."/>
            <person name="Shimamura S."/>
            <person name="Yanagawa K."/>
            <person name="Shuto A."/>
            <person name="Ohkouchi N."/>
            <person name="Fujita N."/>
            <person name="Takaki Y."/>
            <person name="Atomi H."/>
            <person name="Takai K."/>
        </authorList>
    </citation>
    <scope>NUCLEOTIDE SEQUENCE [LARGE SCALE GENOMIC DNA]</scope>
    <source>
        <strain evidence="13">DSM 17441 / JCM 13301 / NBRC 103674 / ABI70S6</strain>
    </source>
</reference>
<gene>
    <name evidence="12" type="primary">otsA</name>
    <name evidence="12" type="ORF">TST_0835</name>
</gene>
<dbReference type="InterPro" id="IPR006379">
    <property type="entry name" value="HAD-SF_hydro_IIB"/>
</dbReference>
<dbReference type="CDD" id="cd03788">
    <property type="entry name" value="GT20_TPS"/>
    <property type="match status" value="1"/>
</dbReference>
<comment type="similarity">
    <text evidence="2">In the C-terminal section; belongs to the trehalose phosphatase family.</text>
</comment>
<dbReference type="NCBIfam" id="NF011071">
    <property type="entry name" value="PRK14501.1"/>
    <property type="match status" value="1"/>
</dbReference>
<evidence type="ECO:0000256" key="1">
    <source>
        <dbReference type="ARBA" id="ARBA00005199"/>
    </source>
</evidence>
<comment type="pathway">
    <text evidence="1">Glycan biosynthesis; trehalose biosynthesis.</text>
</comment>
<comment type="subunit">
    <text evidence="4">Homotetramer.</text>
</comment>
<evidence type="ECO:0000256" key="10">
    <source>
        <dbReference type="ARBA" id="ARBA00060702"/>
    </source>
</evidence>
<dbReference type="Pfam" id="PF00982">
    <property type="entry name" value="Glyco_transf_20"/>
    <property type="match status" value="1"/>
</dbReference>
<dbReference type="Gene3D" id="3.40.50.2000">
    <property type="entry name" value="Glycogen Phosphorylase B"/>
    <property type="match status" value="2"/>
</dbReference>
<comment type="catalytic activity">
    <reaction evidence="8">
        <text>ADP-alpha-D-glucose + sn-glycerol 3-phosphate = 2-O-(alpha-D-glucopyranosyl)-sn-glycerol 3-phosphate + ADP + H(+)</text>
        <dbReference type="Rhea" id="RHEA:12881"/>
        <dbReference type="ChEBI" id="CHEBI:15378"/>
        <dbReference type="ChEBI" id="CHEBI:57498"/>
        <dbReference type="ChEBI" id="CHEBI:57597"/>
        <dbReference type="ChEBI" id="CHEBI:87089"/>
        <dbReference type="ChEBI" id="CHEBI:456216"/>
        <dbReference type="EC" id="2.4.1.213"/>
    </reaction>
</comment>
<protein>
    <recommendedName>
        <fullName evidence="11">Alpha,alpha-trehalose-phosphate synthase</fullName>
        <ecNumber evidence="11">2.4.1.15</ecNumber>
    </recommendedName>
</protein>
<organism evidence="12 13">
    <name type="scientific">Thermosulfidibacter takaii (strain DSM 17441 / JCM 13301 / NBRC 103674 / ABI70S6)</name>
    <dbReference type="NCBI Taxonomy" id="1298851"/>
    <lineage>
        <taxon>Bacteria</taxon>
        <taxon>Pseudomonadati</taxon>
        <taxon>Thermosulfidibacterota</taxon>
        <taxon>Thermosulfidibacteria</taxon>
        <taxon>Thermosulfidibacterales</taxon>
        <taxon>Thermosulfidibacteraceae</taxon>
    </lineage>
</organism>
<evidence type="ECO:0000256" key="4">
    <source>
        <dbReference type="ARBA" id="ARBA00011881"/>
    </source>
</evidence>
<dbReference type="RefSeq" id="WP_068549632.1">
    <property type="nucleotide sequence ID" value="NZ_AP013035.1"/>
</dbReference>
<dbReference type="Pfam" id="PF02358">
    <property type="entry name" value="Trehalose_PPase"/>
    <property type="match status" value="1"/>
</dbReference>
<dbReference type="NCBIfam" id="TIGR00685">
    <property type="entry name" value="T6PP"/>
    <property type="match status" value="1"/>
</dbReference>
<evidence type="ECO:0000313" key="12">
    <source>
        <dbReference type="EMBL" id="BAT71635.1"/>
    </source>
</evidence>
<dbReference type="Gene3D" id="3.30.70.1020">
    <property type="entry name" value="Trehalose-6-phosphate phosphatase related protein, domain 2"/>
    <property type="match status" value="1"/>
</dbReference>
<comment type="function">
    <text evidence="9">Involved in salt tolerance by producing GG-phosphate from ADP-glucose and glycerol-3-phosphate (G3P), an intermediate in the synthesis of the osmolyte glucosylglycerol (GG).</text>
</comment>
<comment type="catalytic activity">
    <reaction evidence="7">
        <text>D-glucose 6-phosphate + UDP-alpha-D-glucose = alpha,alpha-trehalose 6-phosphate + UDP + H(+)</text>
        <dbReference type="Rhea" id="RHEA:18889"/>
        <dbReference type="ChEBI" id="CHEBI:15378"/>
        <dbReference type="ChEBI" id="CHEBI:58223"/>
        <dbReference type="ChEBI" id="CHEBI:58429"/>
        <dbReference type="ChEBI" id="CHEBI:58885"/>
        <dbReference type="ChEBI" id="CHEBI:61548"/>
        <dbReference type="EC" id="2.4.1.15"/>
    </reaction>
</comment>
<keyword evidence="13" id="KW-1185">Reference proteome</keyword>
<evidence type="ECO:0000256" key="2">
    <source>
        <dbReference type="ARBA" id="ARBA00006330"/>
    </source>
</evidence>
<evidence type="ECO:0000256" key="8">
    <source>
        <dbReference type="ARBA" id="ARBA00052754"/>
    </source>
</evidence>
<dbReference type="GO" id="GO:0033828">
    <property type="term" value="F:glucosylglycerol-phosphate synthase activity"/>
    <property type="evidence" value="ECO:0007669"/>
    <property type="project" value="UniProtKB-EC"/>
</dbReference>
<dbReference type="Proteomes" id="UP000063234">
    <property type="component" value="Chromosome"/>
</dbReference>
<comment type="similarity">
    <text evidence="3">Belongs to the glycosyltransferase 20 family.</text>
</comment>
<dbReference type="PANTHER" id="PTHR10788">
    <property type="entry name" value="TREHALOSE-6-PHOSPHATE SYNTHASE"/>
    <property type="match status" value="1"/>
</dbReference>
<dbReference type="KEGG" id="ttk:TST_0835"/>
<evidence type="ECO:0000256" key="3">
    <source>
        <dbReference type="ARBA" id="ARBA00008799"/>
    </source>
</evidence>
<dbReference type="FunFam" id="3.40.50.2000:FF:000010">
    <property type="entry name" value="Alpha,alpha-trehalose-phosphate synthase"/>
    <property type="match status" value="1"/>
</dbReference>
<dbReference type="Gene3D" id="3.40.50.1000">
    <property type="entry name" value="HAD superfamily/HAD-like"/>
    <property type="match status" value="1"/>
</dbReference>
<evidence type="ECO:0000313" key="13">
    <source>
        <dbReference type="Proteomes" id="UP000063234"/>
    </source>
</evidence>
<evidence type="ECO:0000256" key="9">
    <source>
        <dbReference type="ARBA" id="ARBA00055920"/>
    </source>
</evidence>
<sequence>MNRLIIVSNRLPVTVTRNKRELVFTRSAGGLATGLGSIYKDLKSIWIGWPGINEEDITDEEKKFIANKLETENCYPVFLTREEVGLYYYGFCNKTIWPLFHYFYLYMEYDEDSFEAYKRINKKFCDVVASVAQEDDLIWVHDYHLMLAPRMLREKLEDATIGFFLHIPFPAYEVYRLLPRRTEIIQGLLGADLIGFHTYDYALHFINTVTYLLGYEHSMGEIEVGNRIVKVDAFPMGIDYYRFASSVNKPRVKRELSKLKRTLKDKKLILSVDRLDYTKGILHRLQGFELFLENNPQFLEKVILLMVAVPTRTGVEHYMNLKREVEETVGRINGRFGTVGWTPIWYLYRSVPFETLCTMYAAADVALVTPLRDGMNLVAKEYLATKDSTSDGVLVLSEFAGAAKELGEAILVNPNDVVALSQAIKLALEMPPNDKIEKNRLMQERLKRYTVKRWASDFIETLIRVSRKQKGLVLMRVNRFIQEDFRKRFMEAQKRLLLLDYDGTLVPFADRPEKAVPDYELKDLLKKLSEKSLVVIISGRNRRILDQWFGDLDIGLVAEHGVWIKEPNSDWKLLEPVTNQWMDQIRPILELFVDRTPGSFIEEKEFALAWHYRKADPELATVRARELKGTLMQLAINLNLDIIEGNKVLEIRNANINKGKAALYWMSKDNWDFLFSAGDDWTDEDMFQIMPETAITVKVGATSTKAKYIVESYKELRKILKEFVEKQV</sequence>
<dbReference type="CDD" id="cd01627">
    <property type="entry name" value="HAD_TPP"/>
    <property type="match status" value="1"/>
</dbReference>
<dbReference type="GO" id="GO:0005829">
    <property type="term" value="C:cytosol"/>
    <property type="evidence" value="ECO:0007669"/>
    <property type="project" value="TreeGrafter"/>
</dbReference>
<keyword evidence="5 12" id="KW-0328">Glycosyltransferase</keyword>
<keyword evidence="6 12" id="KW-0808">Transferase</keyword>
<evidence type="ECO:0000256" key="5">
    <source>
        <dbReference type="ARBA" id="ARBA00022676"/>
    </source>
</evidence>
<name>A0A0S3QTI8_THET7</name>
<dbReference type="SUPFAM" id="SSF53756">
    <property type="entry name" value="UDP-Glycosyltransferase/glycogen phosphorylase"/>
    <property type="match status" value="1"/>
</dbReference>
<dbReference type="EC" id="2.4.1.15" evidence="11"/>
<dbReference type="InterPro" id="IPR001830">
    <property type="entry name" value="Glyco_trans_20"/>
</dbReference>
<dbReference type="OrthoDB" id="9761633at2"/>
<dbReference type="STRING" id="1298851.TST_0835"/>
<dbReference type="NCBIfam" id="TIGR02400">
    <property type="entry name" value="trehalose_OtsA"/>
    <property type="match status" value="1"/>
</dbReference>
<dbReference type="GO" id="GO:0004805">
    <property type="term" value="F:trehalose-phosphatase activity"/>
    <property type="evidence" value="ECO:0007669"/>
    <property type="project" value="TreeGrafter"/>
</dbReference>
<dbReference type="InterPro" id="IPR023214">
    <property type="entry name" value="HAD_sf"/>
</dbReference>
<dbReference type="InterPro" id="IPR003337">
    <property type="entry name" value="Trehalose_PPase"/>
</dbReference>
<proteinExistence type="inferred from homology"/>
<accession>A0A0S3QTI8</accession>
<dbReference type="PANTHER" id="PTHR10788:SF106">
    <property type="entry name" value="BCDNA.GH08860"/>
    <property type="match status" value="1"/>
</dbReference>
<comment type="pathway">
    <text evidence="10">Glycan metabolism; glucosylglycerol biosynthesis.</text>
</comment>
<dbReference type="SUPFAM" id="SSF56784">
    <property type="entry name" value="HAD-like"/>
    <property type="match status" value="1"/>
</dbReference>
<dbReference type="UniPathway" id="UPA00299"/>
<dbReference type="EMBL" id="AP013035">
    <property type="protein sequence ID" value="BAT71635.1"/>
    <property type="molecule type" value="Genomic_DNA"/>
</dbReference>
<dbReference type="GO" id="GO:0005992">
    <property type="term" value="P:trehalose biosynthetic process"/>
    <property type="evidence" value="ECO:0007669"/>
    <property type="project" value="UniProtKB-UniRule"/>
</dbReference>
<dbReference type="PATRIC" id="fig|1298851.3.peg.870"/>
<dbReference type="InterPro" id="IPR036412">
    <property type="entry name" value="HAD-like_sf"/>
</dbReference>
<evidence type="ECO:0000256" key="7">
    <source>
        <dbReference type="ARBA" id="ARBA00048039"/>
    </source>
</evidence>
<dbReference type="NCBIfam" id="TIGR01484">
    <property type="entry name" value="HAD-SF-IIB"/>
    <property type="match status" value="1"/>
</dbReference>
<evidence type="ECO:0000256" key="6">
    <source>
        <dbReference type="ARBA" id="ARBA00022679"/>
    </source>
</evidence>